<dbReference type="Proteomes" id="UP001595962">
    <property type="component" value="Unassembled WGS sequence"/>
</dbReference>
<evidence type="ECO:0000313" key="2">
    <source>
        <dbReference type="EMBL" id="MFC4654828.1"/>
    </source>
</evidence>
<feature type="compositionally biased region" description="Low complexity" evidence="1">
    <location>
        <begin position="55"/>
        <end position="68"/>
    </location>
</feature>
<name>A0ABV9JKQ8_9GAMM</name>
<feature type="region of interest" description="Disordered" evidence="1">
    <location>
        <begin position="50"/>
        <end position="91"/>
    </location>
</feature>
<feature type="region of interest" description="Disordered" evidence="1">
    <location>
        <begin position="1"/>
        <end position="21"/>
    </location>
</feature>
<comment type="caution">
    <text evidence="2">The sequence shown here is derived from an EMBL/GenBank/DDBJ whole genome shotgun (WGS) entry which is preliminary data.</text>
</comment>
<accession>A0ABV9JKQ8</accession>
<keyword evidence="3" id="KW-1185">Reference proteome</keyword>
<evidence type="ECO:0000313" key="3">
    <source>
        <dbReference type="Proteomes" id="UP001595962"/>
    </source>
</evidence>
<reference evidence="3" key="1">
    <citation type="journal article" date="2019" name="Int. J. Syst. Evol. Microbiol.">
        <title>The Global Catalogue of Microorganisms (GCM) 10K type strain sequencing project: providing services to taxonomists for standard genome sequencing and annotation.</title>
        <authorList>
            <consortium name="The Broad Institute Genomics Platform"/>
            <consortium name="The Broad Institute Genome Sequencing Center for Infectious Disease"/>
            <person name="Wu L."/>
            <person name="Ma J."/>
        </authorList>
    </citation>
    <scope>NUCLEOTIDE SEQUENCE [LARGE SCALE GENOMIC DNA]</scope>
    <source>
        <strain evidence="3">DT28</strain>
    </source>
</reference>
<protein>
    <submittedName>
        <fullName evidence="2">Uncharacterized protein</fullName>
    </submittedName>
</protein>
<organism evidence="2 3">
    <name type="scientific">Rheinheimera marina</name>
    <dbReference type="NCBI Taxonomy" id="1774958"/>
    <lineage>
        <taxon>Bacteria</taxon>
        <taxon>Pseudomonadati</taxon>
        <taxon>Pseudomonadota</taxon>
        <taxon>Gammaproteobacteria</taxon>
        <taxon>Chromatiales</taxon>
        <taxon>Chromatiaceae</taxon>
        <taxon>Rheinheimera</taxon>
    </lineage>
</organism>
<feature type="compositionally biased region" description="Basic and acidic residues" evidence="1">
    <location>
        <begin position="77"/>
        <end position="91"/>
    </location>
</feature>
<sequence length="91" mass="9931">MDILFPYLQRPPGTPTASAGPMITPVFKDARISAYDRNEKRFLILLKEQQKQQKGRNGQGQAASAAAAVTPQITPEADQHADADGHLDIFV</sequence>
<gene>
    <name evidence="2" type="ORF">ACFO3I_07370</name>
</gene>
<evidence type="ECO:0000256" key="1">
    <source>
        <dbReference type="SAM" id="MobiDB-lite"/>
    </source>
</evidence>
<dbReference type="EMBL" id="JBHSGB010000006">
    <property type="protein sequence ID" value="MFC4654828.1"/>
    <property type="molecule type" value="Genomic_DNA"/>
</dbReference>
<dbReference type="RefSeq" id="WP_377332953.1">
    <property type="nucleotide sequence ID" value="NZ_JBHSGB010000006.1"/>
</dbReference>
<proteinExistence type="predicted"/>